<accession>A0A4Q7P399</accession>
<gene>
    <name evidence="1" type="ORF">EV197_2429</name>
</gene>
<evidence type="ECO:0000313" key="1">
    <source>
        <dbReference type="EMBL" id="RZS93848.1"/>
    </source>
</evidence>
<organism evidence="1 2">
    <name type="scientific">Aquimarina brevivitae</name>
    <dbReference type="NCBI Taxonomy" id="323412"/>
    <lineage>
        <taxon>Bacteria</taxon>
        <taxon>Pseudomonadati</taxon>
        <taxon>Bacteroidota</taxon>
        <taxon>Flavobacteriia</taxon>
        <taxon>Flavobacteriales</taxon>
        <taxon>Flavobacteriaceae</taxon>
        <taxon>Aquimarina</taxon>
    </lineage>
</organism>
<dbReference type="Proteomes" id="UP000292262">
    <property type="component" value="Unassembled WGS sequence"/>
</dbReference>
<dbReference type="EMBL" id="SGXE01000002">
    <property type="protein sequence ID" value="RZS93848.1"/>
    <property type="molecule type" value="Genomic_DNA"/>
</dbReference>
<sequence>MKIFKILAIIYLVTSCNNQNSVLNSSSAINGESLKKLFIDCLSKTYYLEEYRKRSLIDILNKIKPEDLSNIKKVLRKEITIEIKNENYVFEFSQGEVPGIRLYYIVNDVKNKNSLAYIDLLKNKSKIIINEKEPISIKELLNVQLINSTSLNDNIRVLVSIEENQSYCSVGYF</sequence>
<dbReference type="AlphaFoldDB" id="A0A4Q7P399"/>
<name>A0A4Q7P399_9FLAO</name>
<evidence type="ECO:0008006" key="3">
    <source>
        <dbReference type="Google" id="ProtNLM"/>
    </source>
</evidence>
<reference evidence="1 2" key="1">
    <citation type="submission" date="2019-02" db="EMBL/GenBank/DDBJ databases">
        <title>Genomic Encyclopedia of Type Strains, Phase IV (KMG-IV): sequencing the most valuable type-strain genomes for metagenomic binning, comparative biology and taxonomic classification.</title>
        <authorList>
            <person name="Goeker M."/>
        </authorList>
    </citation>
    <scope>NUCLEOTIDE SEQUENCE [LARGE SCALE GENOMIC DNA]</scope>
    <source>
        <strain evidence="1 2">DSM 17196</strain>
    </source>
</reference>
<evidence type="ECO:0000313" key="2">
    <source>
        <dbReference type="Proteomes" id="UP000292262"/>
    </source>
</evidence>
<protein>
    <recommendedName>
        <fullName evidence="3">Lipoprotein</fullName>
    </recommendedName>
</protein>
<dbReference type="RefSeq" id="WP_130286954.1">
    <property type="nucleotide sequence ID" value="NZ_SGXE01000002.1"/>
</dbReference>
<dbReference type="PROSITE" id="PS51257">
    <property type="entry name" value="PROKAR_LIPOPROTEIN"/>
    <property type="match status" value="1"/>
</dbReference>
<keyword evidence="2" id="KW-1185">Reference proteome</keyword>
<proteinExistence type="predicted"/>
<comment type="caution">
    <text evidence="1">The sequence shown here is derived from an EMBL/GenBank/DDBJ whole genome shotgun (WGS) entry which is preliminary data.</text>
</comment>